<keyword evidence="3" id="KW-1185">Reference proteome</keyword>
<dbReference type="Pfam" id="PF13621">
    <property type="entry name" value="Cupin_8"/>
    <property type="match status" value="1"/>
</dbReference>
<proteinExistence type="predicted"/>
<reference evidence="2 3" key="1">
    <citation type="submission" date="2023-07" db="EMBL/GenBank/DDBJ databases">
        <title>Sorghum-associated microbial communities from plants grown in Nebraska, USA.</title>
        <authorList>
            <person name="Schachtman D."/>
        </authorList>
    </citation>
    <scope>NUCLEOTIDE SEQUENCE [LARGE SCALE GENOMIC DNA]</scope>
    <source>
        <strain evidence="2 3">DS1027</strain>
    </source>
</reference>
<feature type="domain" description="JmjC" evidence="1">
    <location>
        <begin position="88"/>
        <end position="277"/>
    </location>
</feature>
<dbReference type="Gene3D" id="2.60.120.650">
    <property type="entry name" value="Cupin"/>
    <property type="match status" value="1"/>
</dbReference>
<comment type="caution">
    <text evidence="2">The sequence shown here is derived from an EMBL/GenBank/DDBJ whole genome shotgun (WGS) entry which is preliminary data.</text>
</comment>
<dbReference type="SMART" id="SM00558">
    <property type="entry name" value="JmjC"/>
    <property type="match status" value="1"/>
</dbReference>
<dbReference type="EMBL" id="JAVDRD010000010">
    <property type="protein sequence ID" value="MDR6512603.1"/>
    <property type="molecule type" value="Genomic_DNA"/>
</dbReference>
<dbReference type="RefSeq" id="WP_309806100.1">
    <property type="nucleotide sequence ID" value="NZ_JAVDRD010000010.1"/>
</dbReference>
<dbReference type="PANTHER" id="PTHR12461:SF105">
    <property type="entry name" value="HYPOXIA-INDUCIBLE FACTOR 1-ALPHA INHIBITOR"/>
    <property type="match status" value="1"/>
</dbReference>
<evidence type="ECO:0000313" key="3">
    <source>
        <dbReference type="Proteomes" id="UP001184150"/>
    </source>
</evidence>
<dbReference type="SUPFAM" id="SSF51197">
    <property type="entry name" value="Clavaminate synthase-like"/>
    <property type="match status" value="1"/>
</dbReference>
<accession>A0ABU1MQI9</accession>
<gene>
    <name evidence="2" type="ORF">J2792_003488</name>
</gene>
<evidence type="ECO:0000313" key="2">
    <source>
        <dbReference type="EMBL" id="MDR6512603.1"/>
    </source>
</evidence>
<dbReference type="InterPro" id="IPR041667">
    <property type="entry name" value="Cupin_8"/>
</dbReference>
<evidence type="ECO:0000259" key="1">
    <source>
        <dbReference type="PROSITE" id="PS51184"/>
    </source>
</evidence>
<dbReference type="PROSITE" id="PS51184">
    <property type="entry name" value="JMJC"/>
    <property type="match status" value="1"/>
</dbReference>
<dbReference type="Proteomes" id="UP001184150">
    <property type="component" value="Unassembled WGS sequence"/>
</dbReference>
<dbReference type="InterPro" id="IPR003347">
    <property type="entry name" value="JmjC_dom"/>
</dbReference>
<protein>
    <recommendedName>
        <fullName evidence="1">JmjC domain-containing protein</fullName>
    </recommendedName>
</protein>
<name>A0ABU1MQI9_9SPHN</name>
<dbReference type="PANTHER" id="PTHR12461">
    <property type="entry name" value="HYPOXIA-INDUCIBLE FACTOR 1 ALPHA INHIBITOR-RELATED"/>
    <property type="match status" value="1"/>
</dbReference>
<sequence length="342" mass="36355">MPEGLPCAAEMALADHGGALDAVLAAATTPCVVRGLAAHWPLVRAGRDSATAARAHLASHARPRAFTVSLAPPQAGGRLFYDQAMQVNFQTVQEPLDAIWARFAAAEQAADGRAIYMGSIDIPGWFEGLDEANPMPLGAGLPAAQDALASVWIGTASRVAAHNDFPHNLAVCAVGQRRFTLFPPDQFANLYLGPLDNTPAGRAVSMVDPDAPDLLRHPGYATALAHAQVADLAPGDALFIPSGWYHAVDALAPFNVLVNYWWRDTPRWLGQPQDALIHAILAIRDLPPAERAQWHALFDHYAFSGGEAARAHLPPAGQGILAPLDAAAAGRIRAFLLRSLSR</sequence>
<organism evidence="2 3">
    <name type="scientific">Novosphingobium capsulatum</name>
    <dbReference type="NCBI Taxonomy" id="13688"/>
    <lineage>
        <taxon>Bacteria</taxon>
        <taxon>Pseudomonadati</taxon>
        <taxon>Pseudomonadota</taxon>
        <taxon>Alphaproteobacteria</taxon>
        <taxon>Sphingomonadales</taxon>
        <taxon>Sphingomonadaceae</taxon>
        <taxon>Novosphingobium</taxon>
    </lineage>
</organism>